<organism evidence="2 3">
    <name type="scientific">Bradyrhizobium canariense</name>
    <dbReference type="NCBI Taxonomy" id="255045"/>
    <lineage>
        <taxon>Bacteria</taxon>
        <taxon>Pseudomonadati</taxon>
        <taxon>Pseudomonadota</taxon>
        <taxon>Alphaproteobacteria</taxon>
        <taxon>Hyphomicrobiales</taxon>
        <taxon>Nitrobacteraceae</taxon>
        <taxon>Bradyrhizobium</taxon>
    </lineage>
</organism>
<sequence length="227" mass="23886">MRIAMKSLIGAVVGTCCLAAPALAESPTAIVEDVQGKVDGVAFMDYVVPGKIIKLGPKATITLSYLKSCQRETISEGVVMVGTEQSTVQLGEVKREKVPCDTNAAKLSEREANQSAATTFRTMRSDAKGSAPAKLPTLYGVAPLVQAKSGSTLVIERTDGKEPTISVPLKSETMVGGKFYDFAKAGKSLTPGGSYLAILGTKRYAFQVDPSATSSPTPIVGRLLRLE</sequence>
<feature type="chain" id="PRO_5011905851" evidence="1">
    <location>
        <begin position="25"/>
        <end position="227"/>
    </location>
</feature>
<protein>
    <submittedName>
        <fullName evidence="2">Uncharacterized protein</fullName>
    </submittedName>
</protein>
<keyword evidence="1" id="KW-0732">Signal</keyword>
<reference evidence="2 3" key="1">
    <citation type="submission" date="2017-03" db="EMBL/GenBank/DDBJ databases">
        <title>Whole genome sequences of fourteen strains of Bradyrhizobium canariense and one strain of Bradyrhizobium japonicum isolated from Lupinus (Papilionoideae: Genisteae) species in Algeria.</title>
        <authorList>
            <person name="Crovadore J."/>
            <person name="Chekireb D."/>
            <person name="Brachmann A."/>
            <person name="Chablais R."/>
            <person name="Cochard B."/>
            <person name="Lefort F."/>
        </authorList>
    </citation>
    <scope>NUCLEOTIDE SEQUENCE [LARGE SCALE GENOMIC DNA]</scope>
    <source>
        <strain evidence="2 3">UBMA195</strain>
    </source>
</reference>
<name>A0A1X3FR00_9BRAD</name>
<gene>
    <name evidence="2" type="ORF">BSZ18_13250</name>
</gene>
<evidence type="ECO:0000313" key="3">
    <source>
        <dbReference type="Proteomes" id="UP000193553"/>
    </source>
</evidence>
<dbReference type="Proteomes" id="UP000193553">
    <property type="component" value="Unassembled WGS sequence"/>
</dbReference>
<dbReference type="AlphaFoldDB" id="A0A1X3FR00"/>
<dbReference type="OrthoDB" id="7346346at2"/>
<accession>A0A1X3FR00</accession>
<evidence type="ECO:0000313" key="2">
    <source>
        <dbReference type="EMBL" id="OSJ12508.1"/>
    </source>
</evidence>
<proteinExistence type="predicted"/>
<comment type="caution">
    <text evidence="2">The sequence shown here is derived from an EMBL/GenBank/DDBJ whole genome shotgun (WGS) entry which is preliminary data.</text>
</comment>
<evidence type="ECO:0000256" key="1">
    <source>
        <dbReference type="SAM" id="SignalP"/>
    </source>
</evidence>
<feature type="signal peptide" evidence="1">
    <location>
        <begin position="1"/>
        <end position="24"/>
    </location>
</feature>
<dbReference type="EMBL" id="NAFI01000166">
    <property type="protein sequence ID" value="OSJ12508.1"/>
    <property type="molecule type" value="Genomic_DNA"/>
</dbReference>